<accession>A0ABW7YM19</accession>
<evidence type="ECO:0008006" key="4">
    <source>
        <dbReference type="Google" id="ProtNLM"/>
    </source>
</evidence>
<organism evidence="2 3">
    <name type="scientific">Nonomuraea typhae</name>
    <dbReference type="NCBI Taxonomy" id="2603600"/>
    <lineage>
        <taxon>Bacteria</taxon>
        <taxon>Bacillati</taxon>
        <taxon>Actinomycetota</taxon>
        <taxon>Actinomycetes</taxon>
        <taxon>Streptosporangiales</taxon>
        <taxon>Streptosporangiaceae</taxon>
        <taxon>Nonomuraea</taxon>
    </lineage>
</organism>
<dbReference type="RefSeq" id="WP_397079469.1">
    <property type="nucleotide sequence ID" value="NZ_JBITGY010000002.1"/>
</dbReference>
<evidence type="ECO:0000313" key="3">
    <source>
        <dbReference type="Proteomes" id="UP001612741"/>
    </source>
</evidence>
<dbReference type="EMBL" id="JBITGY010000002">
    <property type="protein sequence ID" value="MFI6496950.1"/>
    <property type="molecule type" value="Genomic_DNA"/>
</dbReference>
<feature type="compositionally biased region" description="Polar residues" evidence="1">
    <location>
        <begin position="1"/>
        <end position="13"/>
    </location>
</feature>
<dbReference type="Proteomes" id="UP001612741">
    <property type="component" value="Unassembled WGS sequence"/>
</dbReference>
<evidence type="ECO:0000256" key="1">
    <source>
        <dbReference type="SAM" id="MobiDB-lite"/>
    </source>
</evidence>
<reference evidence="2 3" key="1">
    <citation type="submission" date="2024-10" db="EMBL/GenBank/DDBJ databases">
        <title>The Natural Products Discovery Center: Release of the First 8490 Sequenced Strains for Exploring Actinobacteria Biosynthetic Diversity.</title>
        <authorList>
            <person name="Kalkreuter E."/>
            <person name="Kautsar S.A."/>
            <person name="Yang D."/>
            <person name="Bader C.D."/>
            <person name="Teijaro C.N."/>
            <person name="Fluegel L."/>
            <person name="Davis C.M."/>
            <person name="Simpson J.R."/>
            <person name="Lauterbach L."/>
            <person name="Steele A.D."/>
            <person name="Gui C."/>
            <person name="Meng S."/>
            <person name="Li G."/>
            <person name="Viehrig K."/>
            <person name="Ye F."/>
            <person name="Su P."/>
            <person name="Kiefer A.F."/>
            <person name="Nichols A."/>
            <person name="Cepeda A.J."/>
            <person name="Yan W."/>
            <person name="Fan B."/>
            <person name="Jiang Y."/>
            <person name="Adhikari A."/>
            <person name="Zheng C.-J."/>
            <person name="Schuster L."/>
            <person name="Cowan T.M."/>
            <person name="Smanski M.J."/>
            <person name="Chevrette M.G."/>
            <person name="De Carvalho L.P.S."/>
            <person name="Shen B."/>
        </authorList>
    </citation>
    <scope>NUCLEOTIDE SEQUENCE [LARGE SCALE GENOMIC DNA]</scope>
    <source>
        <strain evidence="2 3">NPDC050545</strain>
    </source>
</reference>
<keyword evidence="3" id="KW-1185">Reference proteome</keyword>
<evidence type="ECO:0000313" key="2">
    <source>
        <dbReference type="EMBL" id="MFI6496950.1"/>
    </source>
</evidence>
<sequence>MSTDNQPSTPNTISDEKWQRLQDKARKANPTHDSFTDPEAIRLRKQYGEQLKKRKWS</sequence>
<gene>
    <name evidence="2" type="ORF">ACIBG2_06190</name>
</gene>
<proteinExistence type="predicted"/>
<feature type="region of interest" description="Disordered" evidence="1">
    <location>
        <begin position="1"/>
        <end position="42"/>
    </location>
</feature>
<name>A0ABW7YM19_9ACTN</name>
<comment type="caution">
    <text evidence="2">The sequence shown here is derived from an EMBL/GenBank/DDBJ whole genome shotgun (WGS) entry which is preliminary data.</text>
</comment>
<protein>
    <recommendedName>
        <fullName evidence="4">DUF3072 domain-containing protein</fullName>
    </recommendedName>
</protein>
<feature type="compositionally biased region" description="Basic and acidic residues" evidence="1">
    <location>
        <begin position="14"/>
        <end position="26"/>
    </location>
</feature>